<dbReference type="PANTHER" id="PTHR33133:SF7">
    <property type="entry name" value="F26K24.10 PROTEIN-RELATED"/>
    <property type="match status" value="1"/>
</dbReference>
<feature type="transmembrane region" description="Helical" evidence="1">
    <location>
        <begin position="128"/>
        <end position="157"/>
    </location>
</feature>
<keyword evidence="1" id="KW-0472">Membrane</keyword>
<evidence type="ECO:0000313" key="3">
    <source>
        <dbReference type="Proteomes" id="UP001428341"/>
    </source>
</evidence>
<keyword evidence="1" id="KW-0812">Transmembrane</keyword>
<feature type="transmembrane region" description="Helical" evidence="1">
    <location>
        <begin position="269"/>
        <end position="289"/>
    </location>
</feature>
<keyword evidence="1" id="KW-1133">Transmembrane helix</keyword>
<feature type="transmembrane region" description="Helical" evidence="1">
    <location>
        <begin position="225"/>
        <end position="249"/>
    </location>
</feature>
<protein>
    <submittedName>
        <fullName evidence="2">Uncharacterized protein</fullName>
    </submittedName>
</protein>
<sequence>MSTTNPNLWTILSESKRIIKAHSRHFLALSVIFLLPISFSVLVFPTLQQLLLLHDDTVAKSFLSHIHTSTSDQRRRRQTLIILSISYAVFALVFSLCAVASITYSVFHGFYGRPVKLVSSLYSILHSFFPLLITTLVCQLLVSALVALFASSLFLLVKLLHNILGFDYSSPFFVSFSLLPFIGLLLSLLYLQVIWALVSVIVVSEQQSPSCWAWGVRPFKRSAHLIKGFQSVALSIDLYFAICAGILILSSWGLAAAFGGTDGWKSWAFVLQIVVTSALLTLLFLYLAAANTVLYMCCKATHGELAMEIAEEFAREYVRLPFDDGKVPHLVSVVYTT</sequence>
<evidence type="ECO:0000313" key="2">
    <source>
        <dbReference type="EMBL" id="KAK9189133.1"/>
    </source>
</evidence>
<dbReference type="AlphaFoldDB" id="A0AAP0LY16"/>
<dbReference type="EMBL" id="JBCGBO010000007">
    <property type="protein sequence ID" value="KAK9189133.1"/>
    <property type="molecule type" value="Genomic_DNA"/>
</dbReference>
<name>A0AAP0LY16_9ROSI</name>
<dbReference type="PANTHER" id="PTHR33133">
    <property type="entry name" value="OS08G0107100 PROTEIN-RELATED"/>
    <property type="match status" value="1"/>
</dbReference>
<proteinExistence type="predicted"/>
<dbReference type="Proteomes" id="UP001428341">
    <property type="component" value="Unassembled WGS sequence"/>
</dbReference>
<evidence type="ECO:0000256" key="1">
    <source>
        <dbReference type="SAM" id="Phobius"/>
    </source>
</evidence>
<reference evidence="2 3" key="1">
    <citation type="submission" date="2024-05" db="EMBL/GenBank/DDBJ databases">
        <title>Haplotype-resolved chromosome-level genome assembly of Huyou (Citrus changshanensis).</title>
        <authorList>
            <person name="Miao C."/>
            <person name="Chen W."/>
            <person name="Wu Y."/>
            <person name="Wang L."/>
            <person name="Zhao S."/>
            <person name="Grierson D."/>
            <person name="Xu C."/>
            <person name="Chen K."/>
        </authorList>
    </citation>
    <scope>NUCLEOTIDE SEQUENCE [LARGE SCALE GENOMIC DNA]</scope>
    <source>
        <strain evidence="2">01-14</strain>
        <tissue evidence="2">Leaf</tissue>
    </source>
</reference>
<gene>
    <name evidence="2" type="ORF">WN944_020539</name>
</gene>
<comment type="caution">
    <text evidence="2">The sequence shown here is derived from an EMBL/GenBank/DDBJ whole genome shotgun (WGS) entry which is preliminary data.</text>
</comment>
<organism evidence="2 3">
    <name type="scientific">Citrus x changshan-huyou</name>
    <dbReference type="NCBI Taxonomy" id="2935761"/>
    <lineage>
        <taxon>Eukaryota</taxon>
        <taxon>Viridiplantae</taxon>
        <taxon>Streptophyta</taxon>
        <taxon>Embryophyta</taxon>
        <taxon>Tracheophyta</taxon>
        <taxon>Spermatophyta</taxon>
        <taxon>Magnoliopsida</taxon>
        <taxon>eudicotyledons</taxon>
        <taxon>Gunneridae</taxon>
        <taxon>Pentapetalae</taxon>
        <taxon>rosids</taxon>
        <taxon>malvids</taxon>
        <taxon>Sapindales</taxon>
        <taxon>Rutaceae</taxon>
        <taxon>Aurantioideae</taxon>
        <taxon>Citrus</taxon>
    </lineage>
</organism>
<feature type="transmembrane region" description="Helical" evidence="1">
    <location>
        <begin position="177"/>
        <end position="204"/>
    </location>
</feature>
<keyword evidence="3" id="KW-1185">Reference proteome</keyword>
<accession>A0AAP0LY16</accession>
<feature type="transmembrane region" description="Helical" evidence="1">
    <location>
        <begin position="26"/>
        <end position="47"/>
    </location>
</feature>
<feature type="transmembrane region" description="Helical" evidence="1">
    <location>
        <begin position="80"/>
        <end position="107"/>
    </location>
</feature>